<keyword evidence="10" id="KW-1185">Reference proteome</keyword>
<evidence type="ECO:0000313" key="9">
    <source>
        <dbReference type="EMBL" id="RUP36864.1"/>
    </source>
</evidence>
<keyword evidence="4" id="KW-0496">Mitochondrion</keyword>
<evidence type="ECO:0000256" key="2">
    <source>
        <dbReference type="ARBA" id="ARBA00009254"/>
    </source>
</evidence>
<dbReference type="InterPro" id="IPR036049">
    <property type="entry name" value="Ribosomal_uL29_sf"/>
</dbReference>
<evidence type="ECO:0000256" key="6">
    <source>
        <dbReference type="ARBA" id="ARBA00035289"/>
    </source>
</evidence>
<name>A0A433CE19_9FUNG</name>
<reference evidence="9 10" key="1">
    <citation type="journal article" date="2018" name="New Phytol.">
        <title>Phylogenomics of Endogonaceae and evolution of mycorrhizas within Mucoromycota.</title>
        <authorList>
            <person name="Chang Y."/>
            <person name="Desiro A."/>
            <person name="Na H."/>
            <person name="Sandor L."/>
            <person name="Lipzen A."/>
            <person name="Clum A."/>
            <person name="Barry K."/>
            <person name="Grigoriev I.V."/>
            <person name="Martin F.M."/>
            <person name="Stajich J.E."/>
            <person name="Smith M.E."/>
            <person name="Bonito G."/>
            <person name="Spatafora J.W."/>
        </authorList>
    </citation>
    <scope>NUCLEOTIDE SEQUENCE [LARGE SCALE GENOMIC DNA]</scope>
    <source>
        <strain evidence="9 10">GMNB39</strain>
    </source>
</reference>
<comment type="similarity">
    <text evidence="2">Belongs to the universal ribosomal protein uL29 family.</text>
</comment>
<proteinExistence type="inferred from homology"/>
<dbReference type="GO" id="GO:0003735">
    <property type="term" value="F:structural constituent of ribosome"/>
    <property type="evidence" value="ECO:0007669"/>
    <property type="project" value="InterPro"/>
</dbReference>
<evidence type="ECO:0000256" key="7">
    <source>
        <dbReference type="ARBA" id="ARBA00035399"/>
    </source>
</evidence>
<evidence type="ECO:0000256" key="3">
    <source>
        <dbReference type="ARBA" id="ARBA00022980"/>
    </source>
</evidence>
<dbReference type="SUPFAM" id="SSF46561">
    <property type="entry name" value="Ribosomal protein L29 (L29p)"/>
    <property type="match status" value="1"/>
</dbReference>
<dbReference type="PANTHER" id="PTHR21183">
    <property type="entry name" value="RIBOSOMAL PROTEIN L47, MITOCHONDRIAL-RELATED"/>
    <property type="match status" value="1"/>
</dbReference>
<sequence length="186" mass="21056">MSVFQRSFTILTTRLPQFAMRPRSSNNLLQFFEAGKALPTTKYTGRGWRASELRLKSFDDLHKLWYVLLKERNVLATQKEEKKLLKINSANFVNRARIRKCQKSMARIKFVLMERHIAFEKARAELKKMVDEPTESAESAESAESVESADSVESAESAESAESVDSVESVESAKSTEPTEPTKSTS</sequence>
<dbReference type="Gene3D" id="6.10.330.20">
    <property type="match status" value="1"/>
</dbReference>
<evidence type="ECO:0000256" key="1">
    <source>
        <dbReference type="ARBA" id="ARBA00004173"/>
    </source>
</evidence>
<keyword evidence="3 9" id="KW-0689">Ribosomal protein</keyword>
<comment type="caution">
    <text evidence="9">The sequence shown here is derived from an EMBL/GenBank/DDBJ whole genome shotgun (WGS) entry which is preliminary data.</text>
</comment>
<evidence type="ECO:0000256" key="8">
    <source>
        <dbReference type="SAM" id="MobiDB-lite"/>
    </source>
</evidence>
<dbReference type="InterPro" id="IPR038340">
    <property type="entry name" value="MRP-L47_sf"/>
</dbReference>
<dbReference type="Pfam" id="PF06984">
    <property type="entry name" value="MRP-L47"/>
    <property type="match status" value="1"/>
</dbReference>
<dbReference type="AlphaFoldDB" id="A0A433CE19"/>
<dbReference type="GO" id="GO:0005762">
    <property type="term" value="C:mitochondrial large ribosomal subunit"/>
    <property type="evidence" value="ECO:0007669"/>
    <property type="project" value="TreeGrafter"/>
</dbReference>
<accession>A0A433CE19</accession>
<keyword evidence="5" id="KW-0687">Ribonucleoprotein</keyword>
<evidence type="ECO:0000313" key="10">
    <source>
        <dbReference type="Proteomes" id="UP000268093"/>
    </source>
</evidence>
<dbReference type="InterPro" id="IPR010729">
    <property type="entry name" value="Ribosomal_uL29_mit"/>
</dbReference>
<gene>
    <name evidence="9" type="ORF">BC936DRAFT_138454</name>
</gene>
<organism evidence="9 10">
    <name type="scientific">Jimgerdemannia flammicorona</name>
    <dbReference type="NCBI Taxonomy" id="994334"/>
    <lineage>
        <taxon>Eukaryota</taxon>
        <taxon>Fungi</taxon>
        <taxon>Fungi incertae sedis</taxon>
        <taxon>Mucoromycota</taxon>
        <taxon>Mucoromycotina</taxon>
        <taxon>Endogonomycetes</taxon>
        <taxon>Endogonales</taxon>
        <taxon>Endogonaceae</taxon>
        <taxon>Jimgerdemannia</taxon>
    </lineage>
</organism>
<evidence type="ECO:0000256" key="4">
    <source>
        <dbReference type="ARBA" id="ARBA00023128"/>
    </source>
</evidence>
<dbReference type="Proteomes" id="UP000268093">
    <property type="component" value="Unassembled WGS sequence"/>
</dbReference>
<comment type="subcellular location">
    <subcellularLocation>
        <location evidence="1">Mitochondrion</location>
    </subcellularLocation>
</comment>
<dbReference type="EMBL" id="RBNI01013137">
    <property type="protein sequence ID" value="RUP36864.1"/>
    <property type="molecule type" value="Genomic_DNA"/>
</dbReference>
<evidence type="ECO:0000256" key="5">
    <source>
        <dbReference type="ARBA" id="ARBA00023274"/>
    </source>
</evidence>
<dbReference type="GO" id="GO:0032543">
    <property type="term" value="P:mitochondrial translation"/>
    <property type="evidence" value="ECO:0007669"/>
    <property type="project" value="TreeGrafter"/>
</dbReference>
<protein>
    <recommendedName>
        <fullName evidence="6">Large ribosomal subunit protein uL29m</fullName>
    </recommendedName>
    <alternativeName>
        <fullName evidence="7">54S ribosomal protein L4, mitochondrial</fullName>
    </alternativeName>
</protein>
<feature type="region of interest" description="Disordered" evidence="8">
    <location>
        <begin position="130"/>
        <end position="186"/>
    </location>
</feature>
<dbReference type="OrthoDB" id="270763at2759"/>
<dbReference type="PANTHER" id="PTHR21183:SF18">
    <property type="entry name" value="LARGE RIBOSOMAL SUBUNIT PROTEIN UL29M"/>
    <property type="match status" value="1"/>
</dbReference>
<feature type="compositionally biased region" description="Low complexity" evidence="8">
    <location>
        <begin position="136"/>
        <end position="186"/>
    </location>
</feature>